<evidence type="ECO:0000313" key="2">
    <source>
        <dbReference type="EMBL" id="CUN00386.1"/>
    </source>
</evidence>
<evidence type="ECO:0000313" key="4">
    <source>
        <dbReference type="EMBL" id="MRY59785.1"/>
    </source>
</evidence>
<reference evidence="4 8" key="3">
    <citation type="journal article" date="2019" name="Nat. Med.">
        <title>A library of human gut bacterial isolates paired with longitudinal multiomics data enables mechanistic microbiome research.</title>
        <authorList>
            <person name="Poyet M."/>
            <person name="Groussin M."/>
            <person name="Gibbons S.M."/>
            <person name="Avila-Pacheco J."/>
            <person name="Jiang X."/>
            <person name="Kearney S.M."/>
            <person name="Perrotta A.R."/>
            <person name="Berdy B."/>
            <person name="Zhao S."/>
            <person name="Lieberman T.D."/>
            <person name="Swanson P.K."/>
            <person name="Smith M."/>
            <person name="Roesemann S."/>
            <person name="Alexander J.E."/>
            <person name="Rich S.A."/>
            <person name="Livny J."/>
            <person name="Vlamakis H."/>
            <person name="Clish C."/>
            <person name="Bullock K."/>
            <person name="Deik A."/>
            <person name="Scott J."/>
            <person name="Pierce K.A."/>
            <person name="Xavier R.J."/>
            <person name="Alm E.J."/>
        </authorList>
    </citation>
    <scope>NUCLEOTIDE SEQUENCE [LARGE SCALE GENOMIC DNA]</scope>
    <source>
        <strain evidence="4 8">BIOML-A41</strain>
    </source>
</reference>
<evidence type="ECO:0000313" key="8">
    <source>
        <dbReference type="Proteomes" id="UP000463337"/>
    </source>
</evidence>
<dbReference type="AlphaFoldDB" id="A0A173TE39"/>
<keyword evidence="1" id="KW-0732">Signal</keyword>
<feature type="signal peptide" evidence="1">
    <location>
        <begin position="1"/>
        <end position="22"/>
    </location>
</feature>
<dbReference type="RefSeq" id="WP_008779076.1">
    <property type="nucleotide sequence ID" value="NZ_AP019729.1"/>
</dbReference>
<dbReference type="EMBL" id="WKLT01000020">
    <property type="protein sequence ID" value="MRY59785.1"/>
    <property type="molecule type" value="Genomic_DNA"/>
</dbReference>
<reference evidence="2 6" key="1">
    <citation type="submission" date="2015-09" db="EMBL/GenBank/DDBJ databases">
        <authorList>
            <consortium name="Pathogen Informatics"/>
        </authorList>
    </citation>
    <scope>NUCLEOTIDE SEQUENCE [LARGE SCALE GENOMIC DNA]</scope>
    <source>
        <strain evidence="2 6">2789STDY5608872</strain>
    </source>
</reference>
<evidence type="ECO:0000313" key="7">
    <source>
        <dbReference type="Proteomes" id="UP000284660"/>
    </source>
</evidence>
<evidence type="ECO:0000313" key="3">
    <source>
        <dbReference type="EMBL" id="MDB9140591.1"/>
    </source>
</evidence>
<evidence type="ECO:0000256" key="1">
    <source>
        <dbReference type="SAM" id="SignalP"/>
    </source>
</evidence>
<reference evidence="5 7" key="2">
    <citation type="submission" date="2018-08" db="EMBL/GenBank/DDBJ databases">
        <title>A genome reference for cultivated species of the human gut microbiota.</title>
        <authorList>
            <person name="Zou Y."/>
            <person name="Xue W."/>
            <person name="Luo G."/>
        </authorList>
    </citation>
    <scope>NUCLEOTIDE SEQUENCE [LARGE SCALE GENOMIC DNA]</scope>
    <source>
        <strain evidence="5 7">AM30-4</strain>
    </source>
</reference>
<accession>A0A173TE39</accession>
<dbReference type="EMBL" id="CYXP01000002">
    <property type="protein sequence ID" value="CUN00386.1"/>
    <property type="molecule type" value="Genomic_DNA"/>
</dbReference>
<organism evidence="2 6">
    <name type="scientific">Parabacteroides distasonis</name>
    <dbReference type="NCBI Taxonomy" id="823"/>
    <lineage>
        <taxon>Bacteria</taxon>
        <taxon>Pseudomonadati</taxon>
        <taxon>Bacteroidota</taxon>
        <taxon>Bacteroidia</taxon>
        <taxon>Bacteroidales</taxon>
        <taxon>Tannerellaceae</taxon>
        <taxon>Parabacteroides</taxon>
    </lineage>
</organism>
<sequence>MKTILLLPVLSLWLLLATQAHAQVYHLHLSDNTCRITECVDTPQGIKPLGQTWKGNTFHDRFTLDFDRAIFTWEKEGKETYANKIINHTAKYAHHSFTTEQITANLTINSHRAVLQLIHFQNGQWIQVTYFCEIGN</sequence>
<reference evidence="3" key="4">
    <citation type="submission" date="2023-01" db="EMBL/GenBank/DDBJ databases">
        <title>Human gut microbiome strain richness.</title>
        <authorList>
            <person name="Chen-Liaw A."/>
        </authorList>
    </citation>
    <scope>NUCLEOTIDE SEQUENCE</scope>
    <source>
        <strain evidence="3">D35st1_E5_D35t1_190705</strain>
    </source>
</reference>
<protein>
    <submittedName>
        <fullName evidence="2">Uncharacterized protein</fullName>
    </submittedName>
</protein>
<dbReference type="Proteomes" id="UP000284660">
    <property type="component" value="Unassembled WGS sequence"/>
</dbReference>
<dbReference type="EMBL" id="JAQMPX010000141">
    <property type="protein sequence ID" value="MDB9140591.1"/>
    <property type="molecule type" value="Genomic_DNA"/>
</dbReference>
<evidence type="ECO:0000313" key="5">
    <source>
        <dbReference type="EMBL" id="RHD77160.1"/>
    </source>
</evidence>
<feature type="chain" id="PRO_5043136218" evidence="1">
    <location>
        <begin position="23"/>
        <end position="136"/>
    </location>
</feature>
<proteinExistence type="predicted"/>
<name>A0A173TE39_PARDI</name>
<gene>
    <name evidence="5" type="ORF">DW782_04190</name>
    <name evidence="2" type="ORF">ERS852429_01534</name>
    <name evidence="4" type="ORF">GKD59_18110</name>
    <name evidence="3" type="ORF">PN612_19055</name>
</gene>
<dbReference type="Proteomes" id="UP001211522">
    <property type="component" value="Unassembled WGS sequence"/>
</dbReference>
<dbReference type="Proteomes" id="UP000095591">
    <property type="component" value="Unassembled WGS sequence"/>
</dbReference>
<dbReference type="EMBL" id="QSJN01000002">
    <property type="protein sequence ID" value="RHD77160.1"/>
    <property type="molecule type" value="Genomic_DNA"/>
</dbReference>
<dbReference type="Proteomes" id="UP000463337">
    <property type="component" value="Unassembled WGS sequence"/>
</dbReference>
<evidence type="ECO:0000313" key="6">
    <source>
        <dbReference type="Proteomes" id="UP000095591"/>
    </source>
</evidence>